<comment type="caution">
    <text evidence="3">The sequence shown here is derived from an EMBL/GenBank/DDBJ whole genome shotgun (WGS) entry which is preliminary data.</text>
</comment>
<evidence type="ECO:0000313" key="4">
    <source>
        <dbReference type="Proteomes" id="UP000249123"/>
    </source>
</evidence>
<accession>A0A062U824</accession>
<dbReference type="Proteomes" id="UP000249123">
    <property type="component" value="Unassembled WGS sequence"/>
</dbReference>
<proteinExistence type="predicted"/>
<evidence type="ECO:0000256" key="1">
    <source>
        <dbReference type="ARBA" id="ARBA00022801"/>
    </source>
</evidence>
<accession>A0A328JSE9</accession>
<reference evidence="3 4" key="1">
    <citation type="submission" date="2013-04" db="EMBL/GenBank/DDBJ databases">
        <title>Hyphomonas sp. T24B3 Genome Sequencing.</title>
        <authorList>
            <person name="Lai Q."/>
            <person name="Shao Z."/>
        </authorList>
    </citation>
    <scope>NUCLEOTIDE SEQUENCE [LARGE SCALE GENOMIC DNA]</scope>
    <source>
        <strain evidence="3 4">T24B3</strain>
    </source>
</reference>
<dbReference type="AlphaFoldDB" id="A0A062U824"/>
<dbReference type="InterPro" id="IPR029058">
    <property type="entry name" value="AB_hydrolase_fold"/>
</dbReference>
<feature type="domain" description="AB hydrolase-1" evidence="2">
    <location>
        <begin position="29"/>
        <end position="294"/>
    </location>
</feature>
<protein>
    <recommendedName>
        <fullName evidence="2">AB hydrolase-1 domain-containing protein</fullName>
    </recommendedName>
</protein>
<dbReference type="Gene3D" id="3.40.50.1820">
    <property type="entry name" value="alpha/beta hydrolase"/>
    <property type="match status" value="1"/>
</dbReference>
<dbReference type="eggNOG" id="COG2267">
    <property type="taxonomic scope" value="Bacteria"/>
</dbReference>
<dbReference type="GO" id="GO:0016787">
    <property type="term" value="F:hydrolase activity"/>
    <property type="evidence" value="ECO:0007669"/>
    <property type="project" value="UniProtKB-KW"/>
</dbReference>
<dbReference type="EMBL" id="AWFB01000034">
    <property type="protein sequence ID" value="RAN32359.1"/>
    <property type="molecule type" value="Genomic_DNA"/>
</dbReference>
<evidence type="ECO:0000259" key="2">
    <source>
        <dbReference type="Pfam" id="PF12697"/>
    </source>
</evidence>
<dbReference type="InterPro" id="IPR050266">
    <property type="entry name" value="AB_hydrolase_sf"/>
</dbReference>
<organism evidence="3 4">
    <name type="scientific">Hyphomonas pacifica</name>
    <dbReference type="NCBI Taxonomy" id="1280941"/>
    <lineage>
        <taxon>Bacteria</taxon>
        <taxon>Pseudomonadati</taxon>
        <taxon>Pseudomonadota</taxon>
        <taxon>Alphaproteobacteria</taxon>
        <taxon>Hyphomonadales</taxon>
        <taxon>Hyphomonadaceae</taxon>
        <taxon>Hyphomonas</taxon>
    </lineage>
</organism>
<dbReference type="SUPFAM" id="SSF53474">
    <property type="entry name" value="alpha/beta-Hydrolases"/>
    <property type="match status" value="1"/>
</dbReference>
<dbReference type="Pfam" id="PF12697">
    <property type="entry name" value="Abhydrolase_6"/>
    <property type="match status" value="1"/>
</dbReference>
<dbReference type="PANTHER" id="PTHR43798:SF31">
    <property type="entry name" value="AB HYDROLASE SUPERFAMILY PROTEIN YCLE"/>
    <property type="match status" value="1"/>
</dbReference>
<name>A0A062U824_9PROT</name>
<dbReference type="InterPro" id="IPR000073">
    <property type="entry name" value="AB_hydrolase_1"/>
</dbReference>
<keyword evidence="1" id="KW-0378">Hydrolase</keyword>
<dbReference type="GO" id="GO:0016020">
    <property type="term" value="C:membrane"/>
    <property type="evidence" value="ECO:0007669"/>
    <property type="project" value="TreeGrafter"/>
</dbReference>
<dbReference type="PANTHER" id="PTHR43798">
    <property type="entry name" value="MONOACYLGLYCEROL LIPASE"/>
    <property type="match status" value="1"/>
</dbReference>
<dbReference type="STRING" id="1280941.HY2_07425"/>
<gene>
    <name evidence="3" type="ORF">HY3_03260</name>
</gene>
<dbReference type="RefSeq" id="WP_034824072.1">
    <property type="nucleotide sequence ID" value="NZ_AWFA01000003.1"/>
</dbReference>
<dbReference type="PRINTS" id="PR00111">
    <property type="entry name" value="ABHYDROLASE"/>
</dbReference>
<sequence length="328" mass="37500">MRRFRHEATTGGEMAGIEFGDPIKPFSAVWLHATGFNGMTYQSLLAPLGLRQRVAALDMRGHGRSTLPAKPSRMKSWKRHRDDVIEWLEKEAPHGVILGGHSMGGCVALMVAGKRPDLVKGLVLADPVIMAKDVYFWQHVLAPVSFLLSIRGNHMSRRAKKRRAEFGSFREALDSYTGRGAFETWREPFLADYLLDGLERTDDRPADSDEQTWRLLCDPKWEAATFAAQRNRPWSALRRVKKHKIPMTILRPTRNSVISDKVRARLIMAYPAMMMKAVRGTTHFLPMEAPYEVRDQLSAFLARLVERFTLEEDAFVERSLKVRRRRTG</sequence>
<keyword evidence="4" id="KW-1185">Reference proteome</keyword>
<evidence type="ECO:0000313" key="3">
    <source>
        <dbReference type="EMBL" id="RAN32359.1"/>
    </source>
</evidence>